<gene>
    <name evidence="2" type="ORF">INS88_09185</name>
</gene>
<evidence type="ECO:0000256" key="1">
    <source>
        <dbReference type="SAM" id="MobiDB-lite"/>
    </source>
</evidence>
<accession>A0A8A5U4J2</accession>
<dbReference type="EMBL" id="CP063213">
    <property type="protein sequence ID" value="QOR45417.1"/>
    <property type="molecule type" value="Genomic_DNA"/>
</dbReference>
<protein>
    <submittedName>
        <fullName evidence="2">DUF3027 domain-containing protein</fullName>
    </submittedName>
</protein>
<reference evidence="2 3" key="1">
    <citation type="submission" date="2020-10" db="EMBL/GenBank/DDBJ databases">
        <title>Trueperella pecoris sp. nov. isolated from bovine and porcine specimens.</title>
        <authorList>
            <person name="Schoenecker L."/>
            <person name="Schnydrig P."/>
            <person name="Brodard I."/>
            <person name="Thomann A."/>
            <person name="Hemphill A."/>
            <person name="Rodriguez-Campos S."/>
            <person name="Perreten V."/>
            <person name="Jores J."/>
            <person name="Kittl S."/>
        </authorList>
    </citation>
    <scope>NUCLEOTIDE SEQUENCE [LARGE SCALE GENOMIC DNA]</scope>
    <source>
        <strain evidence="2 3">15A0121</strain>
    </source>
</reference>
<dbReference type="Proteomes" id="UP000595053">
    <property type="component" value="Chromosome"/>
</dbReference>
<feature type="compositionally biased region" description="Basic and acidic residues" evidence="1">
    <location>
        <begin position="234"/>
        <end position="246"/>
    </location>
</feature>
<evidence type="ECO:0000313" key="2">
    <source>
        <dbReference type="EMBL" id="QOR45417.1"/>
    </source>
</evidence>
<organism evidence="2 3">
    <name type="scientific">Trueperella pecoris</name>
    <dbReference type="NCBI Taxonomy" id="2733571"/>
    <lineage>
        <taxon>Bacteria</taxon>
        <taxon>Bacillati</taxon>
        <taxon>Actinomycetota</taxon>
        <taxon>Actinomycetes</taxon>
        <taxon>Actinomycetales</taxon>
        <taxon>Actinomycetaceae</taxon>
        <taxon>Trueperella</taxon>
    </lineage>
</organism>
<proteinExistence type="predicted"/>
<name>A0A7M1QW82_9ACTO</name>
<dbReference type="AlphaFoldDB" id="A0A7M1QW82"/>
<accession>A0A7M1QW82</accession>
<evidence type="ECO:0000313" key="3">
    <source>
        <dbReference type="Proteomes" id="UP000595053"/>
    </source>
</evidence>
<keyword evidence="3" id="KW-1185">Reference proteome</keyword>
<dbReference type="RefSeq" id="WP_193326842.1">
    <property type="nucleotide sequence ID" value="NZ_CP053291.1"/>
</dbReference>
<dbReference type="InterPro" id="IPR021391">
    <property type="entry name" value="DUF3027"/>
</dbReference>
<sequence length="264" mass="28918">MSNRINPSLNVTKEKTLARAVDQAREALHDVTHVSNIGEHAGVVQEGERVVTHAFACLLPGYKGWFWTVTLSRVPRGRKGTVDEVSLRPGPEALLAPEWVPWADRLRPGDVTGTDRLPYNPDDSNLQANADPRFDEGFEATGIDGDEIAEFELGLGRVRVLSDEGRMDAYKRWYEGENGPDNAATRAAKAPCSTCGYLMHMGGSARQLFGVCANEWSAFDGKVVSLDHGCGAHSETDTPKPEKMWDPSDPVLDDDDLDIVELEG</sequence>
<dbReference type="Pfam" id="PF11228">
    <property type="entry name" value="DUF3027"/>
    <property type="match status" value="1"/>
</dbReference>
<feature type="region of interest" description="Disordered" evidence="1">
    <location>
        <begin position="231"/>
        <end position="255"/>
    </location>
</feature>